<keyword evidence="1 5" id="KW-0328">Glycosyltransferase</keyword>
<evidence type="ECO:0000256" key="1">
    <source>
        <dbReference type="ARBA" id="ARBA00022676"/>
    </source>
</evidence>
<comment type="subunit">
    <text evidence="4 5">Homohexamer. Dimer of a homotrimer.</text>
</comment>
<dbReference type="SUPFAM" id="SSF53167">
    <property type="entry name" value="Purine and uridine phosphorylases"/>
    <property type="match status" value="1"/>
</dbReference>
<keyword evidence="2 5" id="KW-0808">Transferase</keyword>
<keyword evidence="3 5" id="KW-0660">Purine salvage</keyword>
<dbReference type="PANTHER" id="PTHR42679:SF3">
    <property type="entry name" value="S-METHYL-5'-THIOADENOSINE PHOSPHORYLASE"/>
    <property type="match status" value="1"/>
</dbReference>
<dbReference type="HAMAP" id="MF_01963">
    <property type="entry name" value="MTAP"/>
    <property type="match status" value="1"/>
</dbReference>
<dbReference type="GO" id="GO:0017061">
    <property type="term" value="F:S-methyl-5-thioadenosine phosphorylase activity"/>
    <property type="evidence" value="ECO:0007669"/>
    <property type="project" value="UniProtKB-UniRule"/>
</dbReference>
<dbReference type="InterPro" id="IPR000845">
    <property type="entry name" value="Nucleoside_phosphorylase_d"/>
</dbReference>
<evidence type="ECO:0000313" key="8">
    <source>
        <dbReference type="Proteomes" id="UP000244093"/>
    </source>
</evidence>
<dbReference type="CDD" id="cd09010">
    <property type="entry name" value="MTAP_SsMTAPII_like_MTIP"/>
    <property type="match status" value="1"/>
</dbReference>
<feature type="binding site" evidence="5">
    <location>
        <position position="19"/>
    </location>
    <ligand>
        <name>phosphate</name>
        <dbReference type="ChEBI" id="CHEBI:43474"/>
    </ligand>
</feature>
<dbReference type="EC" id="2.4.2.28" evidence="5"/>
<proteinExistence type="inferred from homology"/>
<accession>A0A2R7Y4F7</accession>
<evidence type="ECO:0000256" key="4">
    <source>
        <dbReference type="ARBA" id="ARBA00063054"/>
    </source>
</evidence>
<name>A0A2R7Y4F7_9CREN</name>
<comment type="function">
    <text evidence="5">Catalyzes the reversible phosphorylation of S-methyl-5'-thioadenosine (MTA) to adenine and 5-methylthioribose-1-phosphate. Involved in the breakdown of MTA, a major by-product of polyamine biosynthesis. Responsible for the first step in the methionine salvage pathway after MTA has been generated from S-adenosylmethionine. Has broad substrate specificity with 6-aminopurine nucleosides as preferred substrates.</text>
</comment>
<dbReference type="NCBIfam" id="TIGR01694">
    <property type="entry name" value="MTAP"/>
    <property type="match status" value="1"/>
</dbReference>
<dbReference type="GO" id="GO:0005829">
    <property type="term" value="C:cytosol"/>
    <property type="evidence" value="ECO:0007669"/>
    <property type="project" value="TreeGrafter"/>
</dbReference>
<evidence type="ECO:0000256" key="5">
    <source>
        <dbReference type="HAMAP-Rule" id="MF_01963"/>
    </source>
</evidence>
<dbReference type="NCBIfam" id="NF006599">
    <property type="entry name" value="PRK09136.1"/>
    <property type="match status" value="1"/>
</dbReference>
<feature type="binding site" evidence="5">
    <location>
        <begin position="94"/>
        <end position="95"/>
    </location>
    <ligand>
        <name>phosphate</name>
        <dbReference type="ChEBI" id="CHEBI:43474"/>
    </ligand>
</feature>
<evidence type="ECO:0000313" key="7">
    <source>
        <dbReference type="EMBL" id="PUA32408.1"/>
    </source>
</evidence>
<feature type="binding site" evidence="5">
    <location>
        <begin position="61"/>
        <end position="62"/>
    </location>
    <ligand>
        <name>phosphate</name>
        <dbReference type="ChEBI" id="CHEBI:43474"/>
    </ligand>
</feature>
<dbReference type="PROSITE" id="PS01240">
    <property type="entry name" value="PNP_MTAP_2"/>
    <property type="match status" value="1"/>
</dbReference>
<comment type="pathway">
    <text evidence="5">Amino-acid biosynthesis; L-methionine biosynthesis via salvage pathway; S-methyl-5-thio-alpha-D-ribose 1-phosphate from S-methyl-5'-thioadenosine (phosphorylase route): step 1/1.</text>
</comment>
<dbReference type="EMBL" id="NBVN01000004">
    <property type="protein sequence ID" value="PUA32408.1"/>
    <property type="molecule type" value="Genomic_DNA"/>
</dbReference>
<gene>
    <name evidence="5" type="primary">mtnP</name>
    <name evidence="7" type="ORF">B7O98_07065</name>
</gene>
<reference evidence="7" key="1">
    <citation type="submission" date="2017-04" db="EMBL/GenBank/DDBJ databases">
        <authorList>
            <person name="Afonso C.L."/>
            <person name="Miller P.J."/>
            <person name="Scott M.A."/>
            <person name="Spackman E."/>
            <person name="Goraichik I."/>
            <person name="Dimitrov K.M."/>
            <person name="Suarez D.L."/>
            <person name="Swayne D.E."/>
        </authorList>
    </citation>
    <scope>NUCLEOTIDE SEQUENCE</scope>
    <source>
        <strain evidence="7">NZ3</strain>
    </source>
</reference>
<dbReference type="NCBIfam" id="NF006334">
    <property type="entry name" value="PRK08564.1"/>
    <property type="match status" value="1"/>
</dbReference>
<dbReference type="FunFam" id="3.40.50.1580:FF:000012">
    <property type="entry name" value="Probable 6-oxopurine nucleoside phosphorylase"/>
    <property type="match status" value="1"/>
</dbReference>
<dbReference type="Pfam" id="PF01048">
    <property type="entry name" value="PNP_UDP_1"/>
    <property type="match status" value="1"/>
</dbReference>
<evidence type="ECO:0000256" key="3">
    <source>
        <dbReference type="ARBA" id="ARBA00022726"/>
    </source>
</evidence>
<evidence type="ECO:0000259" key="6">
    <source>
        <dbReference type="Pfam" id="PF01048"/>
    </source>
</evidence>
<dbReference type="GO" id="GO:0019509">
    <property type="term" value="P:L-methionine salvage from methylthioadenosine"/>
    <property type="evidence" value="ECO:0007669"/>
    <property type="project" value="UniProtKB-UniRule"/>
</dbReference>
<dbReference type="InterPro" id="IPR010044">
    <property type="entry name" value="MTAP"/>
</dbReference>
<reference evidence="7" key="2">
    <citation type="journal article" date="2018" name="Syst. Appl. Microbiol.">
        <title>A new symbiotic nanoarchaeote (Candidatus Nanoclepta minutus) and its host (Zestosphaera tikiterensis gen. nov., sp. nov.) from a New Zealand hot spring.</title>
        <authorList>
            <person name="St John E."/>
            <person name="Liu Y."/>
            <person name="Podar M."/>
            <person name="Stott M.B."/>
            <person name="Meneghin J."/>
            <person name="Chen Z."/>
            <person name="Lagutin K."/>
            <person name="Mitchell K."/>
            <person name="Reysenbach A.L."/>
        </authorList>
    </citation>
    <scope>NUCLEOTIDE SEQUENCE [LARGE SCALE GENOMIC DNA]</scope>
    <source>
        <strain evidence="7">NZ3</strain>
    </source>
</reference>
<comment type="similarity">
    <text evidence="5">Belongs to the PNP/MTAP phosphorylase family. MTAP subfamily.</text>
</comment>
<dbReference type="InterPro" id="IPR035994">
    <property type="entry name" value="Nucleoside_phosphorylase_sf"/>
</dbReference>
<dbReference type="Gene3D" id="3.40.50.1580">
    <property type="entry name" value="Nucleoside phosphorylase domain"/>
    <property type="match status" value="1"/>
</dbReference>
<dbReference type="PANTHER" id="PTHR42679">
    <property type="entry name" value="S-METHYL-5'-THIOADENOSINE PHOSPHORYLASE"/>
    <property type="match status" value="1"/>
</dbReference>
<feature type="binding site" evidence="5">
    <location>
        <position position="194"/>
    </location>
    <ligand>
        <name>phosphate</name>
        <dbReference type="ChEBI" id="CHEBI:43474"/>
    </ligand>
</feature>
<feature type="binding site" evidence="5">
    <location>
        <position position="193"/>
    </location>
    <ligand>
        <name>substrate</name>
    </ligand>
</feature>
<comment type="caution">
    <text evidence="7">The sequence shown here is derived from an EMBL/GenBank/DDBJ whole genome shotgun (WGS) entry which is preliminary data.</text>
</comment>
<dbReference type="Proteomes" id="UP000244093">
    <property type="component" value="Unassembled WGS sequence"/>
</dbReference>
<dbReference type="GO" id="GO:0006166">
    <property type="term" value="P:purine ribonucleoside salvage"/>
    <property type="evidence" value="ECO:0007669"/>
    <property type="project" value="UniProtKB-KW"/>
</dbReference>
<feature type="site" description="Important for substrate specificity" evidence="5">
    <location>
        <position position="228"/>
    </location>
</feature>
<dbReference type="AlphaFoldDB" id="A0A2R7Y4F7"/>
<feature type="site" description="Important for substrate specificity" evidence="5">
    <location>
        <position position="174"/>
    </location>
</feature>
<dbReference type="UniPathway" id="UPA00904">
    <property type="reaction ID" value="UER00873"/>
</dbReference>
<organism evidence="7 8">
    <name type="scientific">Zestosphaera tikiterensis</name>
    <dbReference type="NCBI Taxonomy" id="1973259"/>
    <lineage>
        <taxon>Archaea</taxon>
        <taxon>Thermoproteota</taxon>
        <taxon>Thermoprotei</taxon>
        <taxon>Desulfurococcales</taxon>
        <taxon>Desulfurococcaceae</taxon>
        <taxon>Zestosphaera</taxon>
    </lineage>
</organism>
<dbReference type="InterPro" id="IPR018099">
    <property type="entry name" value="Purine_phosphorylase-2_CS"/>
</dbReference>
<feature type="binding site" evidence="5">
    <location>
        <begin position="217"/>
        <end position="219"/>
    </location>
    <ligand>
        <name>substrate</name>
    </ligand>
</feature>
<comment type="catalytic activity">
    <reaction evidence="5">
        <text>S-methyl-5'-thioadenosine + phosphate = 5-(methylsulfanyl)-alpha-D-ribose 1-phosphate + adenine</text>
        <dbReference type="Rhea" id="RHEA:11852"/>
        <dbReference type="ChEBI" id="CHEBI:16708"/>
        <dbReference type="ChEBI" id="CHEBI:17509"/>
        <dbReference type="ChEBI" id="CHEBI:43474"/>
        <dbReference type="ChEBI" id="CHEBI:58533"/>
        <dbReference type="EC" id="2.4.2.28"/>
    </reaction>
</comment>
<feature type="domain" description="Nucleoside phosphorylase" evidence="6">
    <location>
        <begin position="13"/>
        <end position="250"/>
    </location>
</feature>
<sequence>MCVLVKPPTQAEVGLIGGSGLYDPGMFEEVKEFKIYTPYGLPSDNVFVGFYKGRRVAFIPRHGRGHKIPPHRINFRANIWALKSLGVKWVVAVSAVGSLREDYMPGDIVIPDQFIDMTKGRVYTFFDGPTVAHVSMADPFCPTLRALVADVAKSLNIKHHVRGTYVCIEGPRFSTRAESRVWKEVFKADVVGMTLVPEVNLAREAELHYATIALVTDYDVWAEKPVTAEEVSKVMAENVEKAKRILAELIPKIPKPEDKVECACERSLKDALV</sequence>
<protein>
    <recommendedName>
        <fullName evidence="5">S-methyl-5'-thioadenosine phosphorylase</fullName>
        <ecNumber evidence="5">2.4.2.28</ecNumber>
    </recommendedName>
    <alternativeName>
        <fullName evidence="5">5'-methylthioadenosine phosphorylase</fullName>
        <shortName evidence="5">MTA phosphorylase</shortName>
        <shortName evidence="5">MTAP</shortName>
    </alternativeName>
</protein>
<evidence type="ECO:0000256" key="2">
    <source>
        <dbReference type="ARBA" id="ARBA00022679"/>
    </source>
</evidence>